<keyword evidence="1" id="KW-0812">Transmembrane</keyword>
<protein>
    <recommendedName>
        <fullName evidence="5">Bacteriocin</fullName>
    </recommendedName>
</protein>
<accession>A0A0V7ZNX0</accession>
<name>A0A0V7ZNX0_9CYAN</name>
<keyword evidence="4" id="KW-1185">Reference proteome</keyword>
<dbReference type="AlphaFoldDB" id="A0A0V7ZNX0"/>
<evidence type="ECO:0000256" key="1">
    <source>
        <dbReference type="SAM" id="Phobius"/>
    </source>
</evidence>
<evidence type="ECO:0000313" key="4">
    <source>
        <dbReference type="Proteomes" id="UP000053372"/>
    </source>
</evidence>
<keyword evidence="1" id="KW-0472">Membrane</keyword>
<evidence type="ECO:0000313" key="3">
    <source>
        <dbReference type="EMBL" id="KST66055.1"/>
    </source>
</evidence>
<sequence>MDIIANINEAATYATVGAVLGVTVYHNIGGGGLAIAGGAYGIGLGTFATGGAVAGLAVYGVKKSVLW</sequence>
<evidence type="ECO:0000313" key="2">
    <source>
        <dbReference type="EMBL" id="KST65557.1"/>
    </source>
</evidence>
<keyword evidence="1" id="KW-1133">Transmembrane helix</keyword>
<feature type="transmembrane region" description="Helical" evidence="1">
    <location>
        <begin position="39"/>
        <end position="61"/>
    </location>
</feature>
<reference evidence="3 4" key="1">
    <citation type="journal article" date="2015" name="Genome Announc.">
        <title>Draft Genome of the Euendolithic (true boring) Cyanobacterium Mastigocoleus testarum strain BC008.</title>
        <authorList>
            <person name="Guida B.S."/>
            <person name="Garcia-Pichel F."/>
        </authorList>
    </citation>
    <scope>NUCLEOTIDE SEQUENCE [LARGE SCALE GENOMIC DNA]</scope>
    <source>
        <strain evidence="3 4">BC008</strain>
    </source>
</reference>
<dbReference type="EMBL" id="LMTZ01000100">
    <property type="protein sequence ID" value="KST66055.1"/>
    <property type="molecule type" value="Genomic_DNA"/>
</dbReference>
<gene>
    <name evidence="3" type="ORF">BC008_24055</name>
    <name evidence="2" type="ORF">BC008_42305</name>
</gene>
<dbReference type="Proteomes" id="UP000053372">
    <property type="component" value="Unassembled WGS sequence"/>
</dbReference>
<organism evidence="3 4">
    <name type="scientific">Mastigocoleus testarum BC008</name>
    <dbReference type="NCBI Taxonomy" id="371196"/>
    <lineage>
        <taxon>Bacteria</taxon>
        <taxon>Bacillati</taxon>
        <taxon>Cyanobacteriota</taxon>
        <taxon>Cyanophyceae</taxon>
        <taxon>Nostocales</taxon>
        <taxon>Hapalosiphonaceae</taxon>
        <taxon>Mastigocoleus</taxon>
    </lineage>
</organism>
<evidence type="ECO:0008006" key="5">
    <source>
        <dbReference type="Google" id="ProtNLM"/>
    </source>
</evidence>
<comment type="caution">
    <text evidence="3">The sequence shown here is derived from an EMBL/GenBank/DDBJ whole genome shotgun (WGS) entry which is preliminary data.</text>
</comment>
<dbReference type="EMBL" id="LMTZ01000107">
    <property type="protein sequence ID" value="KST65557.1"/>
    <property type="molecule type" value="Genomic_DNA"/>
</dbReference>
<proteinExistence type="predicted"/>